<dbReference type="GO" id="GO:0005634">
    <property type="term" value="C:nucleus"/>
    <property type="evidence" value="ECO:0007669"/>
    <property type="project" value="UniProtKB-SubCell"/>
</dbReference>
<dbReference type="AlphaFoldDB" id="A0AAV5V500"/>
<keyword evidence="7" id="KW-1185">Reference proteome</keyword>
<accession>A0AAV5V500</accession>
<dbReference type="EMBL" id="BTSY01000002">
    <property type="protein sequence ID" value="GMT14471.1"/>
    <property type="molecule type" value="Genomic_DNA"/>
</dbReference>
<dbReference type="SUPFAM" id="SSF54928">
    <property type="entry name" value="RNA-binding domain, RBD"/>
    <property type="match status" value="1"/>
</dbReference>
<keyword evidence="3" id="KW-0539">Nucleus</keyword>
<keyword evidence="2 4" id="KW-0694">RNA-binding</keyword>
<dbReference type="Gene3D" id="3.30.70.330">
    <property type="match status" value="1"/>
</dbReference>
<feature type="non-terminal residue" evidence="6">
    <location>
        <position position="1"/>
    </location>
</feature>
<reference evidence="6" key="1">
    <citation type="submission" date="2023-10" db="EMBL/GenBank/DDBJ databases">
        <title>Genome assembly of Pristionchus species.</title>
        <authorList>
            <person name="Yoshida K."/>
            <person name="Sommer R.J."/>
        </authorList>
    </citation>
    <scope>NUCLEOTIDE SEQUENCE</scope>
    <source>
        <strain evidence="6">RS5133</strain>
    </source>
</reference>
<dbReference type="GO" id="GO:0005737">
    <property type="term" value="C:cytoplasm"/>
    <property type="evidence" value="ECO:0007669"/>
    <property type="project" value="TreeGrafter"/>
</dbReference>
<gene>
    <name evidence="6" type="ORF">PFISCL1PPCAC_5768</name>
</gene>
<comment type="subcellular location">
    <subcellularLocation>
        <location evidence="1">Nucleus</location>
    </subcellularLocation>
</comment>
<dbReference type="Proteomes" id="UP001432322">
    <property type="component" value="Unassembled WGS sequence"/>
</dbReference>
<evidence type="ECO:0000313" key="7">
    <source>
        <dbReference type="Proteomes" id="UP001432322"/>
    </source>
</evidence>
<proteinExistence type="predicted"/>
<dbReference type="SMART" id="SM00360">
    <property type="entry name" value="RRM"/>
    <property type="match status" value="1"/>
</dbReference>
<dbReference type="GO" id="GO:0007399">
    <property type="term" value="P:nervous system development"/>
    <property type="evidence" value="ECO:0007669"/>
    <property type="project" value="InterPro"/>
</dbReference>
<organism evidence="6 7">
    <name type="scientific">Pristionchus fissidentatus</name>
    <dbReference type="NCBI Taxonomy" id="1538716"/>
    <lineage>
        <taxon>Eukaryota</taxon>
        <taxon>Metazoa</taxon>
        <taxon>Ecdysozoa</taxon>
        <taxon>Nematoda</taxon>
        <taxon>Chromadorea</taxon>
        <taxon>Rhabditida</taxon>
        <taxon>Rhabditina</taxon>
        <taxon>Diplogasteromorpha</taxon>
        <taxon>Diplogasteroidea</taxon>
        <taxon>Neodiplogasteridae</taxon>
        <taxon>Pristionchus</taxon>
    </lineage>
</organism>
<sequence>HQMSFIANAIGNIIYSSMSEHFRFSSPINHLFSSMYSNSDFDSSLDASALQEVSNDGSCDIGSTGSKKSEQPEISSLFAPWNTSKMSTMSDNGKTREVLEDDEEYIDNRIYISNIPFSYTSVDLEKIFSSYGKVISAQVVTNERGSKGFGFVTLDTGVGCDLAREGLDGSIMGGRKIEVKKARQMQHGRPFPGGYQPKVGNARSLLSPSLLYPAESAALAGLPAILGDHGFNPLAAMQGLSNPATVQLMAQMHLAQLQSMQTAHLLNILSSQQQSAAMGVGMGQSGLPLPNPLLNSLMNPLAMTSPINPFGMDTSLLLRQNANLSGFTQSMVNQTDPLASLFPSLDSTPFDSLNGAFIRQGGVVPSSSGVSMGGVTRMMAPPSLSFEASTNRKRGALESLVSLAPKNGRFV</sequence>
<dbReference type="GO" id="GO:0000381">
    <property type="term" value="P:regulation of alternative mRNA splicing, via spliceosome"/>
    <property type="evidence" value="ECO:0007669"/>
    <property type="project" value="InterPro"/>
</dbReference>
<dbReference type="InterPro" id="IPR035979">
    <property type="entry name" value="RBD_domain_sf"/>
</dbReference>
<evidence type="ECO:0000313" key="6">
    <source>
        <dbReference type="EMBL" id="GMT14471.1"/>
    </source>
</evidence>
<evidence type="ECO:0000256" key="2">
    <source>
        <dbReference type="ARBA" id="ARBA00022884"/>
    </source>
</evidence>
<dbReference type="InterPro" id="IPR047131">
    <property type="entry name" value="RBFOX1-like"/>
</dbReference>
<dbReference type="InterPro" id="IPR000504">
    <property type="entry name" value="RRM_dom"/>
</dbReference>
<evidence type="ECO:0000256" key="1">
    <source>
        <dbReference type="ARBA" id="ARBA00004123"/>
    </source>
</evidence>
<dbReference type="PANTHER" id="PTHR15597">
    <property type="entry name" value="ATAXIN 2-BINDING PROTEIN 1-RELATED"/>
    <property type="match status" value="1"/>
</dbReference>
<dbReference type="PROSITE" id="PS50102">
    <property type="entry name" value="RRM"/>
    <property type="match status" value="1"/>
</dbReference>
<evidence type="ECO:0000256" key="4">
    <source>
        <dbReference type="PROSITE-ProRule" id="PRU00176"/>
    </source>
</evidence>
<protein>
    <recommendedName>
        <fullName evidence="5">RRM domain-containing protein</fullName>
    </recommendedName>
</protein>
<dbReference type="InterPro" id="IPR012677">
    <property type="entry name" value="Nucleotide-bd_a/b_plait_sf"/>
</dbReference>
<name>A0AAV5V500_9BILA</name>
<dbReference type="Pfam" id="PF00076">
    <property type="entry name" value="RRM_1"/>
    <property type="match status" value="1"/>
</dbReference>
<dbReference type="GO" id="GO:0003729">
    <property type="term" value="F:mRNA binding"/>
    <property type="evidence" value="ECO:0007669"/>
    <property type="project" value="TreeGrafter"/>
</dbReference>
<evidence type="ECO:0000259" key="5">
    <source>
        <dbReference type="PROSITE" id="PS50102"/>
    </source>
</evidence>
<dbReference type="PANTHER" id="PTHR15597:SF22">
    <property type="entry name" value="RNA-BINDING FOX PROTEIN 1, ISOFORM H"/>
    <property type="match status" value="1"/>
</dbReference>
<feature type="domain" description="RRM" evidence="5">
    <location>
        <begin position="108"/>
        <end position="184"/>
    </location>
</feature>
<evidence type="ECO:0000256" key="3">
    <source>
        <dbReference type="ARBA" id="ARBA00023242"/>
    </source>
</evidence>
<comment type="caution">
    <text evidence="6">The sequence shown here is derived from an EMBL/GenBank/DDBJ whole genome shotgun (WGS) entry which is preliminary data.</text>
</comment>